<evidence type="ECO:0000256" key="1">
    <source>
        <dbReference type="ARBA" id="ARBA00022750"/>
    </source>
</evidence>
<dbReference type="GO" id="GO:0006508">
    <property type="term" value="P:proteolysis"/>
    <property type="evidence" value="ECO:0007669"/>
    <property type="project" value="InterPro"/>
</dbReference>
<dbReference type="InterPro" id="IPR021109">
    <property type="entry name" value="Peptidase_aspartic_dom_sf"/>
</dbReference>
<accession>A0A9Q3BF44</accession>
<keyword evidence="1" id="KW-0064">Aspartyl protease</keyword>
<reference evidence="4" key="1">
    <citation type="submission" date="2021-03" db="EMBL/GenBank/DDBJ databases">
        <title>Draft genome sequence of rust myrtle Austropuccinia psidii MF-1, a brazilian biotype.</title>
        <authorList>
            <person name="Quecine M.C."/>
            <person name="Pachon D.M.R."/>
            <person name="Bonatelli M.L."/>
            <person name="Correr F.H."/>
            <person name="Franceschini L.M."/>
            <person name="Leite T.F."/>
            <person name="Margarido G.R.A."/>
            <person name="Almeida C.A."/>
            <person name="Ferrarezi J.A."/>
            <person name="Labate C.A."/>
        </authorList>
    </citation>
    <scope>NUCLEOTIDE SEQUENCE</scope>
    <source>
        <strain evidence="4">MF-1</strain>
    </source>
</reference>
<sequence>MEVFIGREEYHTMALVDTGSEINIIPEEFAIKASLTSRKLNMNLRGIDGHTTSLVGLSEFTPITMITGEEKGNHLFIAKGALHTILGRLFLGDNNVKLEFSHKQGEIFSYPEQDGH</sequence>
<organism evidence="4 5">
    <name type="scientific">Austropuccinia psidii MF-1</name>
    <dbReference type="NCBI Taxonomy" id="1389203"/>
    <lineage>
        <taxon>Eukaryota</taxon>
        <taxon>Fungi</taxon>
        <taxon>Dikarya</taxon>
        <taxon>Basidiomycota</taxon>
        <taxon>Pucciniomycotina</taxon>
        <taxon>Pucciniomycetes</taxon>
        <taxon>Pucciniales</taxon>
        <taxon>Sphaerophragmiaceae</taxon>
        <taxon>Austropuccinia</taxon>
    </lineage>
</organism>
<feature type="domain" description="Retropepsins" evidence="3">
    <location>
        <begin position="11"/>
        <end position="98"/>
    </location>
</feature>
<dbReference type="OrthoDB" id="5535068at2759"/>
<keyword evidence="5" id="KW-1185">Reference proteome</keyword>
<dbReference type="InterPro" id="IPR001969">
    <property type="entry name" value="Aspartic_peptidase_AS"/>
</dbReference>
<keyword evidence="2" id="KW-0378">Hydrolase</keyword>
<gene>
    <name evidence="4" type="ORF">O181_003521</name>
</gene>
<evidence type="ECO:0000313" key="5">
    <source>
        <dbReference type="Proteomes" id="UP000765509"/>
    </source>
</evidence>
<dbReference type="InterPro" id="IPR018061">
    <property type="entry name" value="Retropepsins"/>
</dbReference>
<evidence type="ECO:0000256" key="2">
    <source>
        <dbReference type="ARBA" id="ARBA00022801"/>
    </source>
</evidence>
<dbReference type="SUPFAM" id="SSF50630">
    <property type="entry name" value="Acid proteases"/>
    <property type="match status" value="1"/>
</dbReference>
<dbReference type="CDD" id="cd00303">
    <property type="entry name" value="retropepsin_like"/>
    <property type="match status" value="1"/>
</dbReference>
<dbReference type="PROSITE" id="PS00141">
    <property type="entry name" value="ASP_PROTEASE"/>
    <property type="match status" value="1"/>
</dbReference>
<dbReference type="Gene3D" id="2.40.70.10">
    <property type="entry name" value="Acid Proteases"/>
    <property type="match status" value="1"/>
</dbReference>
<dbReference type="AlphaFoldDB" id="A0A9Q3BF44"/>
<dbReference type="EMBL" id="AVOT02000635">
    <property type="protein sequence ID" value="MBW0463806.1"/>
    <property type="molecule type" value="Genomic_DNA"/>
</dbReference>
<protein>
    <recommendedName>
        <fullName evidence="3">Retropepsins domain-containing protein</fullName>
    </recommendedName>
</protein>
<proteinExistence type="predicted"/>
<dbReference type="GO" id="GO:0004190">
    <property type="term" value="F:aspartic-type endopeptidase activity"/>
    <property type="evidence" value="ECO:0007669"/>
    <property type="project" value="UniProtKB-KW"/>
</dbReference>
<evidence type="ECO:0000259" key="3">
    <source>
        <dbReference type="Pfam" id="PF00077"/>
    </source>
</evidence>
<dbReference type="Pfam" id="PF00077">
    <property type="entry name" value="RVP"/>
    <property type="match status" value="1"/>
</dbReference>
<keyword evidence="1" id="KW-0645">Protease</keyword>
<evidence type="ECO:0000313" key="4">
    <source>
        <dbReference type="EMBL" id="MBW0463806.1"/>
    </source>
</evidence>
<comment type="caution">
    <text evidence="4">The sequence shown here is derived from an EMBL/GenBank/DDBJ whole genome shotgun (WGS) entry which is preliminary data.</text>
</comment>
<dbReference type="Proteomes" id="UP000765509">
    <property type="component" value="Unassembled WGS sequence"/>
</dbReference>
<name>A0A9Q3BF44_9BASI</name>